<gene>
    <name evidence="1" type="ORF">mvi_00470</name>
</gene>
<dbReference type="Pfam" id="PF14236">
    <property type="entry name" value="DruA"/>
    <property type="match status" value="1"/>
</dbReference>
<sequence length="279" mass="31136">MRYLVWDDHHEKLVGIFALGDPVFNLSVRDKLIGWSANDRKDRLVSILDAYVLGAVPPYNMLLGGKAVACVVRSRDVFEDFSNTYGVSTGIISGKSKIAKLLAVTTSSSMGRSSIYNRLKLGDEAYFRSIGYTTGWGHFHINDHLFTEMRKFLRLRGHRYADEHSFGQGPNWRLRTIRAAIGELGLNEAVLKHGIRREVFYAPFGANAAEILRTGQGILDTSNLLTVAQIGDLARERWMVPRAERQDEFRAWERQGILDLVHGSGRRTASDVTGVAAAG</sequence>
<evidence type="ECO:0000313" key="2">
    <source>
        <dbReference type="Proteomes" id="UP000663508"/>
    </source>
</evidence>
<name>A0A8H9C380_9HYPH</name>
<proteinExistence type="predicted"/>
<dbReference type="Proteomes" id="UP000663508">
    <property type="component" value="Chromosome"/>
</dbReference>
<dbReference type="AlphaFoldDB" id="A0A8H9C380"/>
<dbReference type="InterPro" id="IPR025639">
    <property type="entry name" value="DruA"/>
</dbReference>
<dbReference type="KEGG" id="mind:mvi_00470"/>
<accession>A0A8H9C380</accession>
<organism evidence="1 2">
    <name type="scientific">Methylobacterium indicum</name>
    <dbReference type="NCBI Taxonomy" id="1775910"/>
    <lineage>
        <taxon>Bacteria</taxon>
        <taxon>Pseudomonadati</taxon>
        <taxon>Pseudomonadota</taxon>
        <taxon>Alphaproteobacteria</taxon>
        <taxon>Hyphomicrobiales</taxon>
        <taxon>Methylobacteriaceae</taxon>
        <taxon>Methylobacterium</taxon>
    </lineage>
</organism>
<evidence type="ECO:0008006" key="3">
    <source>
        <dbReference type="Google" id="ProtNLM"/>
    </source>
</evidence>
<evidence type="ECO:0000313" key="1">
    <source>
        <dbReference type="EMBL" id="BCM81586.1"/>
    </source>
</evidence>
<dbReference type="EMBL" id="AP024145">
    <property type="protein sequence ID" value="BCM81586.1"/>
    <property type="molecule type" value="Genomic_DNA"/>
</dbReference>
<protein>
    <recommendedName>
        <fullName evidence="3">DUF4338 domain-containing protein</fullName>
    </recommendedName>
</protein>
<reference evidence="1" key="1">
    <citation type="submission" date="2020-11" db="EMBL/GenBank/DDBJ databases">
        <title>Complete genome sequence of a novel pathogenic Methylobacterium strain isolated from rice in Vietnam.</title>
        <authorList>
            <person name="Lai K."/>
            <person name="Okazaki S."/>
            <person name="Higashi K."/>
            <person name="Mori H."/>
            <person name="Toyoda A."/>
            <person name="Kurokawa K."/>
        </authorList>
    </citation>
    <scope>NUCLEOTIDE SEQUENCE</scope>
    <source>
        <strain evidence="1">VL1</strain>
    </source>
</reference>